<feature type="domain" description="DUF7082" evidence="2">
    <location>
        <begin position="381"/>
        <end position="534"/>
    </location>
</feature>
<feature type="region of interest" description="Disordered" evidence="1">
    <location>
        <begin position="1"/>
        <end position="21"/>
    </location>
</feature>
<dbReference type="PANTHER" id="PTHR39463:SF1">
    <property type="entry name" value="MEDUSA"/>
    <property type="match status" value="1"/>
</dbReference>
<comment type="caution">
    <text evidence="3">The sequence shown here is derived from an EMBL/GenBank/DDBJ whole genome shotgun (WGS) entry which is preliminary data.</text>
</comment>
<dbReference type="PANTHER" id="PTHR39463">
    <property type="entry name" value="MEDUSA"/>
    <property type="match status" value="1"/>
</dbReference>
<dbReference type="eggNOG" id="ENOG502QTDM">
    <property type="taxonomic scope" value="Eukaryota"/>
</dbReference>
<evidence type="ECO:0000256" key="1">
    <source>
        <dbReference type="SAM" id="MobiDB-lite"/>
    </source>
</evidence>
<evidence type="ECO:0000259" key="2">
    <source>
        <dbReference type="Pfam" id="PF23305"/>
    </source>
</evidence>
<sequence length="693" mass="76656">MTVAGRPHSDGVRGVLPRKRPCSPEASPVAFVAQEFGYLKYTAEKAIFLPQFSRVGIPTPPPFDYQHSDSGLTFDFPQFDKGGPYTQAISNMAASYNNRRSPLQYNTQLPQITGPTSSYPSYQADTPSTYQTPQQATPSTFEPGQFQQSTQVSTFPRVTACSPAQGPSGTDFTIAVTASNDLTLDKTRTYRAMFGSKRCPVTIQKAAAVDGFMSFNLTTKVPPSSTTGWYGEKVPVYFNVEDEHGMELNTEEITEFIYTDVSPPQSYESSPAPDGSSRKRRLSNGAKDIASDIYKIVKRQPIQPNIRPKEEDYAIYSYPSVSGSSFPSYTQTTMYGDATRAGPNTWNVPNTSDHAGNPTLVRTSTLQQSHGSFNPYQLPQKANLALQGDLNSMAENWTAEEWQNKRRLVQFRRTQRGNTVEASFAPVSPSERQANSICISCIWWQERGETFVTSVDCIYLLEALVGVRFTVEEKNRIRRNLEGFHPLTVSKAKQDSESFFKLIMSFPNPKPRNIEKDVKVFPWKILTLALKKIIGKYSASYSSTASVMSPPMGSSGPMIANASPRSDSTSPSVPQRATASVSPPAAAHAYPQQIERPAVTHMQPGMALPATTWAQLPHLQAPAISTSQHVPRTSWDGMGRQAIEIPPVYPENMQAVPQPAMHNMGYQQRLPNPYQGNVDQSQQLARHNTYSMS</sequence>
<name>S8C8F8_DACHA</name>
<dbReference type="AlphaFoldDB" id="S8C8F8"/>
<reference evidence="3 4" key="1">
    <citation type="journal article" date="2013" name="PLoS Genet.">
        <title>Genomic mechanisms accounting for the adaptation to parasitism in nematode-trapping fungi.</title>
        <authorList>
            <person name="Meerupati T."/>
            <person name="Andersson K.M."/>
            <person name="Friman E."/>
            <person name="Kumar D."/>
            <person name="Tunlid A."/>
            <person name="Ahren D."/>
        </authorList>
    </citation>
    <scope>NUCLEOTIDE SEQUENCE [LARGE SCALE GENOMIC DNA]</scope>
    <source>
        <strain evidence="3 4">CBS 200.50</strain>
    </source>
</reference>
<evidence type="ECO:0000313" key="4">
    <source>
        <dbReference type="Proteomes" id="UP000015100"/>
    </source>
</evidence>
<dbReference type="Proteomes" id="UP000015100">
    <property type="component" value="Unassembled WGS sequence"/>
</dbReference>
<feature type="region of interest" description="Disordered" evidence="1">
    <location>
        <begin position="107"/>
        <end position="148"/>
    </location>
</feature>
<dbReference type="InterPro" id="IPR055509">
    <property type="entry name" value="DUF7082"/>
</dbReference>
<dbReference type="Pfam" id="PF23305">
    <property type="entry name" value="DUF7082"/>
    <property type="match status" value="1"/>
</dbReference>
<feature type="region of interest" description="Disordered" evidence="1">
    <location>
        <begin position="262"/>
        <end position="283"/>
    </location>
</feature>
<evidence type="ECO:0000313" key="3">
    <source>
        <dbReference type="EMBL" id="EPS43927.1"/>
    </source>
</evidence>
<feature type="region of interest" description="Disordered" evidence="1">
    <location>
        <begin position="550"/>
        <end position="589"/>
    </location>
</feature>
<protein>
    <recommendedName>
        <fullName evidence="2">DUF7082 domain-containing protein</fullName>
    </recommendedName>
</protein>
<dbReference type="HOGENOM" id="CLU_013895_0_1_1"/>
<feature type="region of interest" description="Disordered" evidence="1">
    <location>
        <begin position="669"/>
        <end position="693"/>
    </location>
</feature>
<dbReference type="EMBL" id="AQGS01000063">
    <property type="protein sequence ID" value="EPS43927.1"/>
    <property type="molecule type" value="Genomic_DNA"/>
</dbReference>
<organism evidence="3 4">
    <name type="scientific">Dactylellina haptotyla (strain CBS 200.50)</name>
    <name type="common">Nematode-trapping fungus</name>
    <name type="synonym">Monacrosporium haptotylum</name>
    <dbReference type="NCBI Taxonomy" id="1284197"/>
    <lineage>
        <taxon>Eukaryota</taxon>
        <taxon>Fungi</taxon>
        <taxon>Dikarya</taxon>
        <taxon>Ascomycota</taxon>
        <taxon>Pezizomycotina</taxon>
        <taxon>Orbiliomycetes</taxon>
        <taxon>Orbiliales</taxon>
        <taxon>Orbiliaceae</taxon>
        <taxon>Dactylellina</taxon>
    </lineage>
</organism>
<accession>S8C8F8</accession>
<feature type="compositionally biased region" description="Polar residues" evidence="1">
    <location>
        <begin position="563"/>
        <end position="581"/>
    </location>
</feature>
<keyword evidence="4" id="KW-1185">Reference proteome</keyword>
<gene>
    <name evidence="3" type="ORF">H072_2042</name>
</gene>
<dbReference type="GO" id="GO:0005634">
    <property type="term" value="C:nucleus"/>
    <property type="evidence" value="ECO:0007669"/>
    <property type="project" value="TreeGrafter"/>
</dbReference>
<dbReference type="OMA" id="HGMELNT"/>
<dbReference type="STRING" id="1284197.S8C8F8"/>
<dbReference type="OrthoDB" id="1751210at2759"/>
<reference evidence="4" key="2">
    <citation type="submission" date="2013-04" db="EMBL/GenBank/DDBJ databases">
        <title>Genomic mechanisms accounting for the adaptation to parasitism in nematode-trapping fungi.</title>
        <authorList>
            <person name="Ahren D.G."/>
        </authorList>
    </citation>
    <scope>NUCLEOTIDE SEQUENCE [LARGE SCALE GENOMIC DNA]</scope>
    <source>
        <strain evidence="4">CBS 200.50</strain>
    </source>
</reference>
<proteinExistence type="predicted"/>